<dbReference type="InParanoid" id="A0A5S9MMK4"/>
<evidence type="ECO:0000256" key="2">
    <source>
        <dbReference type="SAM" id="Phobius"/>
    </source>
</evidence>
<proteinExistence type="predicted"/>
<feature type="region of interest" description="Disordered" evidence="1">
    <location>
        <begin position="1"/>
        <end position="34"/>
    </location>
</feature>
<organism evidence="3 4">
    <name type="scientific">Caenorhabditis elegans</name>
    <dbReference type="NCBI Taxonomy" id="6239"/>
    <lineage>
        <taxon>Eukaryota</taxon>
        <taxon>Metazoa</taxon>
        <taxon>Ecdysozoa</taxon>
        <taxon>Nematoda</taxon>
        <taxon>Chromadorea</taxon>
        <taxon>Rhabditida</taxon>
        <taxon>Rhabditina</taxon>
        <taxon>Rhabditomorpha</taxon>
        <taxon>Rhabditoidea</taxon>
        <taxon>Rhabditidae</taxon>
        <taxon>Peloderinae</taxon>
        <taxon>Caenorhabditis</taxon>
    </lineage>
</organism>
<name>A0A5S9MMK4_CAEEL</name>
<keyword evidence="4" id="KW-1185">Reference proteome</keyword>
<feature type="compositionally biased region" description="Polar residues" evidence="1">
    <location>
        <begin position="1"/>
        <end position="19"/>
    </location>
</feature>
<keyword evidence="2" id="KW-1133">Transmembrane helix</keyword>
<dbReference type="EMBL" id="BX284603">
    <property type="protein sequence ID" value="CAA0059183.1"/>
    <property type="molecule type" value="Genomic_DNA"/>
</dbReference>
<dbReference type="AlphaFoldDB" id="A0A5S9MMK4"/>
<accession>A0A5S9MMK4</accession>
<evidence type="ECO:0000313" key="4">
    <source>
        <dbReference type="Proteomes" id="UP000001940"/>
    </source>
</evidence>
<sequence length="85" mass="9634">MPFSINSFPSLVSTGNTVESSEDSDTYIPPPTRDQNIERSRNNFKLLCIIVFAGLSLWIIFVSVFDPFKTKGDVSVPKFHRRMPP</sequence>
<keyword evidence="2 3" id="KW-0812">Transmembrane</keyword>
<feature type="transmembrane region" description="Helical" evidence="2">
    <location>
        <begin position="46"/>
        <end position="65"/>
    </location>
</feature>
<evidence type="ECO:0000313" key="5">
    <source>
        <dbReference type="WormBase" id="Y55B1BR.8"/>
    </source>
</evidence>
<evidence type="ECO:0000313" key="3">
    <source>
        <dbReference type="EMBL" id="CAA0059183.1"/>
    </source>
</evidence>
<keyword evidence="2" id="KW-0472">Membrane</keyword>
<gene>
    <name evidence="3" type="ORF">CELE_Y55B1BR.8</name>
    <name evidence="3 5" type="ORF">Y55B1BR.8</name>
</gene>
<dbReference type="WormBase" id="Y55B1BR.8">
    <property type="protein sequence ID" value="CE53796"/>
    <property type="gene ID" value="WBGene00305066"/>
</dbReference>
<protein>
    <submittedName>
        <fullName evidence="3">Transmembrane protein</fullName>
    </submittedName>
</protein>
<dbReference type="Proteomes" id="UP000001940">
    <property type="component" value="Chromosome III"/>
</dbReference>
<dbReference type="AGR" id="WB:WBGene00305066"/>
<evidence type="ECO:0000256" key="1">
    <source>
        <dbReference type="SAM" id="MobiDB-lite"/>
    </source>
</evidence>
<reference evidence="3 4" key="1">
    <citation type="journal article" date="1998" name="Science">
        <title>Genome sequence of the nematode C. elegans: a platform for investigating biology.</title>
        <authorList>
            <consortium name="The C. elegans sequencing consortium"/>
            <person name="Sulson J.E."/>
            <person name="Waterston R."/>
        </authorList>
    </citation>
    <scope>NUCLEOTIDE SEQUENCE [LARGE SCALE GENOMIC DNA]</scope>
    <source>
        <strain evidence="3 4">Bristol N2</strain>
    </source>
</reference>